<reference evidence="2" key="2">
    <citation type="submission" date="2025-08" db="UniProtKB">
        <authorList>
            <consortium name="RefSeq"/>
        </authorList>
    </citation>
    <scope>IDENTIFICATION</scope>
    <source>
        <tissue evidence="2">Leaves</tissue>
    </source>
</reference>
<reference evidence="1" key="1">
    <citation type="journal article" date="2025" name="Foods">
        <title>Unveiling the Microbial Signatures of Arabica Coffee Cherries: Insights into Ripeness Specific Diversity, Functional Traits, and Implications for Quality and Safety.</title>
        <authorList>
            <consortium name="RefSeq"/>
            <person name="Tenea G.N."/>
            <person name="Cifuentes V."/>
            <person name="Reyes P."/>
            <person name="Cevallos-Vallejos M."/>
        </authorList>
    </citation>
    <scope>NUCLEOTIDE SEQUENCE [LARGE SCALE GENOMIC DNA]</scope>
</reference>
<dbReference type="PANTHER" id="PTHR11439:SF467">
    <property type="entry name" value="INTEGRASE CATALYTIC DOMAIN-CONTAINING PROTEIN"/>
    <property type="match status" value="1"/>
</dbReference>
<keyword evidence="1" id="KW-1185">Reference proteome</keyword>
<evidence type="ECO:0000313" key="2">
    <source>
        <dbReference type="RefSeq" id="XP_071927604.1"/>
    </source>
</evidence>
<name>A0ABM4W740_COFAR</name>
<accession>A0ABM4W740</accession>
<dbReference type="RefSeq" id="XP_071927604.1">
    <property type="nucleotide sequence ID" value="XM_072071503.1"/>
</dbReference>
<dbReference type="Proteomes" id="UP001652660">
    <property type="component" value="Chromosome 1e"/>
</dbReference>
<proteinExistence type="predicted"/>
<dbReference type="PANTHER" id="PTHR11439">
    <property type="entry name" value="GAG-POL-RELATED RETROTRANSPOSON"/>
    <property type="match status" value="1"/>
</dbReference>
<evidence type="ECO:0000313" key="1">
    <source>
        <dbReference type="Proteomes" id="UP001652660"/>
    </source>
</evidence>
<dbReference type="GeneID" id="140018110"/>
<sequence length="148" mass="16625">MNEEIKSMKDNDVWDLVPLSKGDTPVVKGDKFSLEQCPKNAFEEKEMQKIPYASAVGSLMHVQVCTSPNIAYITGMLGRYLSNSELDHWKATKRVLRYLQKIKVTCSRNRKSDELEIIGYTDSDYAGCQDIMKSTSGYVYLLVGGAIS</sequence>
<organism evidence="1 2">
    <name type="scientific">Coffea arabica</name>
    <name type="common">Arabian coffee</name>
    <dbReference type="NCBI Taxonomy" id="13443"/>
    <lineage>
        <taxon>Eukaryota</taxon>
        <taxon>Viridiplantae</taxon>
        <taxon>Streptophyta</taxon>
        <taxon>Embryophyta</taxon>
        <taxon>Tracheophyta</taxon>
        <taxon>Spermatophyta</taxon>
        <taxon>Magnoliopsida</taxon>
        <taxon>eudicotyledons</taxon>
        <taxon>Gunneridae</taxon>
        <taxon>Pentapetalae</taxon>
        <taxon>asterids</taxon>
        <taxon>lamiids</taxon>
        <taxon>Gentianales</taxon>
        <taxon>Rubiaceae</taxon>
        <taxon>Ixoroideae</taxon>
        <taxon>Gardenieae complex</taxon>
        <taxon>Bertiereae - Coffeeae clade</taxon>
        <taxon>Coffeeae</taxon>
        <taxon>Coffea</taxon>
    </lineage>
</organism>
<gene>
    <name evidence="2" type="primary">LOC140018110</name>
</gene>
<protein>
    <submittedName>
        <fullName evidence="2">Secreted RxLR effector protein 161-like</fullName>
    </submittedName>
</protein>